<name>A0A9P4NJ69_9PEZI</name>
<proteinExistence type="predicted"/>
<protein>
    <submittedName>
        <fullName evidence="1">Uncharacterized protein</fullName>
    </submittedName>
</protein>
<reference evidence="1" key="1">
    <citation type="journal article" date="2020" name="Stud. Mycol.">
        <title>101 Dothideomycetes genomes: a test case for predicting lifestyles and emergence of pathogens.</title>
        <authorList>
            <person name="Haridas S."/>
            <person name="Albert R."/>
            <person name="Binder M."/>
            <person name="Bloem J."/>
            <person name="Labutti K."/>
            <person name="Salamov A."/>
            <person name="Andreopoulos B."/>
            <person name="Baker S."/>
            <person name="Barry K."/>
            <person name="Bills G."/>
            <person name="Bluhm B."/>
            <person name="Cannon C."/>
            <person name="Castanera R."/>
            <person name="Culley D."/>
            <person name="Daum C."/>
            <person name="Ezra D."/>
            <person name="Gonzalez J."/>
            <person name="Henrissat B."/>
            <person name="Kuo A."/>
            <person name="Liang C."/>
            <person name="Lipzen A."/>
            <person name="Lutzoni F."/>
            <person name="Magnuson J."/>
            <person name="Mondo S."/>
            <person name="Nolan M."/>
            <person name="Ohm R."/>
            <person name="Pangilinan J."/>
            <person name="Park H.-J."/>
            <person name="Ramirez L."/>
            <person name="Alfaro M."/>
            <person name="Sun H."/>
            <person name="Tritt A."/>
            <person name="Yoshinaga Y."/>
            <person name="Zwiers L.-H."/>
            <person name="Turgeon B."/>
            <person name="Goodwin S."/>
            <person name="Spatafora J."/>
            <person name="Crous P."/>
            <person name="Grigoriev I."/>
        </authorList>
    </citation>
    <scope>NUCLEOTIDE SEQUENCE</scope>
    <source>
        <strain evidence="1">CBS 130266</strain>
    </source>
</reference>
<keyword evidence="2" id="KW-1185">Reference proteome</keyword>
<organism evidence="1 2">
    <name type="scientific">Tothia fuscella</name>
    <dbReference type="NCBI Taxonomy" id="1048955"/>
    <lineage>
        <taxon>Eukaryota</taxon>
        <taxon>Fungi</taxon>
        <taxon>Dikarya</taxon>
        <taxon>Ascomycota</taxon>
        <taxon>Pezizomycotina</taxon>
        <taxon>Dothideomycetes</taxon>
        <taxon>Pleosporomycetidae</taxon>
        <taxon>Venturiales</taxon>
        <taxon>Cylindrosympodiaceae</taxon>
        <taxon>Tothia</taxon>
    </lineage>
</organism>
<dbReference type="EMBL" id="MU007084">
    <property type="protein sequence ID" value="KAF2423216.1"/>
    <property type="molecule type" value="Genomic_DNA"/>
</dbReference>
<gene>
    <name evidence="1" type="ORF">EJ08DRAFT_725006</name>
</gene>
<comment type="caution">
    <text evidence="1">The sequence shown here is derived from an EMBL/GenBank/DDBJ whole genome shotgun (WGS) entry which is preliminary data.</text>
</comment>
<evidence type="ECO:0000313" key="1">
    <source>
        <dbReference type="EMBL" id="KAF2423216.1"/>
    </source>
</evidence>
<evidence type="ECO:0000313" key="2">
    <source>
        <dbReference type="Proteomes" id="UP000800235"/>
    </source>
</evidence>
<feature type="non-terminal residue" evidence="1">
    <location>
        <position position="1"/>
    </location>
</feature>
<accession>A0A9P4NJ69</accession>
<dbReference type="Proteomes" id="UP000800235">
    <property type="component" value="Unassembled WGS sequence"/>
</dbReference>
<sequence length="60" mass="6461">QYIARISLSIGPSARAGRYSLARKTAKTPPLPSRPALPTSYVKLIAPPSLPTWKTARTKG</sequence>
<dbReference type="AlphaFoldDB" id="A0A9P4NJ69"/>